<evidence type="ECO:0000313" key="2">
    <source>
        <dbReference type="Proteomes" id="UP000003586"/>
    </source>
</evidence>
<dbReference type="STRING" id="929713.NIASO_18550"/>
<reference evidence="1 2" key="1">
    <citation type="submission" date="2013-12" db="EMBL/GenBank/DDBJ databases">
        <authorList>
            <consortium name="DOE Joint Genome Institute"/>
            <person name="Eisen J."/>
            <person name="Huntemann M."/>
            <person name="Han J."/>
            <person name="Chen A."/>
            <person name="Kyrpides N."/>
            <person name="Mavromatis K."/>
            <person name="Markowitz V."/>
            <person name="Palaniappan K."/>
            <person name="Ivanova N."/>
            <person name="Schaumberg A."/>
            <person name="Pati A."/>
            <person name="Liolios K."/>
            <person name="Nordberg H.P."/>
            <person name="Cantor M.N."/>
            <person name="Hua S.X."/>
            <person name="Woyke T."/>
        </authorList>
    </citation>
    <scope>NUCLEOTIDE SEQUENCE [LARGE SCALE GENOMIC DNA]</scope>
    <source>
        <strain evidence="2">DSM 19437</strain>
    </source>
</reference>
<dbReference type="RefSeq" id="WP_008588034.1">
    <property type="nucleotide sequence ID" value="NZ_CP007035.1"/>
</dbReference>
<organism evidence="1 2">
    <name type="scientific">Niabella soli DSM 19437</name>
    <dbReference type="NCBI Taxonomy" id="929713"/>
    <lineage>
        <taxon>Bacteria</taxon>
        <taxon>Pseudomonadati</taxon>
        <taxon>Bacteroidota</taxon>
        <taxon>Chitinophagia</taxon>
        <taxon>Chitinophagales</taxon>
        <taxon>Chitinophagaceae</taxon>
        <taxon>Niabella</taxon>
    </lineage>
</organism>
<dbReference type="Proteomes" id="UP000003586">
    <property type="component" value="Chromosome"/>
</dbReference>
<dbReference type="AlphaFoldDB" id="W0F0U6"/>
<dbReference type="HOGENOM" id="CLU_082710_0_0_10"/>
<evidence type="ECO:0000313" key="1">
    <source>
        <dbReference type="EMBL" id="AHF16632.1"/>
    </source>
</evidence>
<protein>
    <submittedName>
        <fullName evidence="1">Uncharacterized protein</fullName>
    </submittedName>
</protein>
<accession>W0F0U6</accession>
<keyword evidence="2" id="KW-1185">Reference proteome</keyword>
<sequence length="293" mass="33897">MIQDKITQVWVKLTGRKIKPDAYSWLNGIIGDQDIISDKYFQNIARAEGLILETNAPQSGLIDDISVLDFSREELEKLNPVVKDFYEHTSDYDFEIWSEWMGIFKPFGKLLTVLFSKRLQQLNVPTNALAAAKGLKSEIVKLKQHNKVVWTIWYRKIKSTNDVIYSGVYTTAFVPYFNKNLLKVVFPLPNGNASVIMTKKVLEDGSLLLSSDGKKFGENGFYFYLTDRKQKHWAKFVKALHEWIKVYVDEEGVLRTDHDFKFYGINFLNLHYKMTKKIPHIFIPSESSVAPLL</sequence>
<proteinExistence type="predicted"/>
<dbReference type="EMBL" id="CP007035">
    <property type="protein sequence ID" value="AHF16632.1"/>
    <property type="molecule type" value="Genomic_DNA"/>
</dbReference>
<dbReference type="eggNOG" id="ENOG502ZAB6">
    <property type="taxonomic scope" value="Bacteria"/>
</dbReference>
<gene>
    <name evidence="1" type="ORF">NIASO_18550</name>
</gene>
<dbReference type="KEGG" id="nso:NIASO_18550"/>
<dbReference type="OrthoDB" id="3678706at2"/>
<name>W0F0U6_9BACT</name>